<sequence length="461" mass="52823">MLHQGGGWLIDRTPLFYSSCRAPTFIPPRAGGSARTCLFSTRVPVEGSLRDSRERKGQSYKDKLGEITASRKMTCNWAWLLLLLFSLVLVGMCLPTNLMEDAKKMDQVMKPKSKRTQEILMFGNQQNRQAANAAAVAAAAEESFTSNTEKRTLAASGLGGLKAALAEDDKPSLAQKSPSNTMYEHESYSPYDKNYDYGKVIVNEVEEDVPRVWDTVPYSRYYAGEDRRKRSEKSTATARPSTTLQPPTSLFQTRRLPSLLPTPQPVQAQVKRSVPYYQEPRYKRELPLDINPDDVLALLSLWENEQRNGNWRKYANDEYEIDDSDFLDEEDSRNAKISTSSSVLYPFLYSFIALPWLTPVYPSRHYDTLSPSDIGIVRTHPPSYYEQYGKQLDQQYEGPAQYGNHVNPQYDFLYPQRTAYYPQKRFIVSKKRTQGYDAYPAAELQLSSQPRSYQYPHRMVY</sequence>
<dbReference type="AlphaFoldDB" id="A0A158NKI1"/>
<keyword evidence="4" id="KW-1185">Reference proteome</keyword>
<dbReference type="eggNOG" id="ENOG502SEH3">
    <property type="taxonomic scope" value="Eukaryota"/>
</dbReference>
<accession>A0A158NKI1</accession>
<proteinExistence type="predicted"/>
<evidence type="ECO:0000256" key="1">
    <source>
        <dbReference type="SAM" id="MobiDB-lite"/>
    </source>
</evidence>
<reference evidence="4" key="1">
    <citation type="journal article" date="2011" name="PLoS Genet.">
        <title>The genome sequence of the leaf-cutter ant Atta cephalotes reveals insights into its obligate symbiotic lifestyle.</title>
        <authorList>
            <person name="Suen G."/>
            <person name="Teiling C."/>
            <person name="Li L."/>
            <person name="Holt C."/>
            <person name="Abouheif E."/>
            <person name="Bornberg-Bauer E."/>
            <person name="Bouffard P."/>
            <person name="Caldera E.J."/>
            <person name="Cash E."/>
            <person name="Cavanaugh A."/>
            <person name="Denas O."/>
            <person name="Elhaik E."/>
            <person name="Fave M.J."/>
            <person name="Gadau J."/>
            <person name="Gibson J.D."/>
            <person name="Graur D."/>
            <person name="Grubbs K.J."/>
            <person name="Hagen D.E."/>
            <person name="Harkins T.T."/>
            <person name="Helmkampf M."/>
            <person name="Hu H."/>
            <person name="Johnson B.R."/>
            <person name="Kim J."/>
            <person name="Marsh S.E."/>
            <person name="Moeller J.A."/>
            <person name="Munoz-Torres M.C."/>
            <person name="Murphy M.C."/>
            <person name="Naughton M.C."/>
            <person name="Nigam S."/>
            <person name="Overson R."/>
            <person name="Rajakumar R."/>
            <person name="Reese J.T."/>
            <person name="Scott J.J."/>
            <person name="Smith C.R."/>
            <person name="Tao S."/>
            <person name="Tsutsui N.D."/>
            <person name="Viljakainen L."/>
            <person name="Wissler L."/>
            <person name="Yandell M.D."/>
            <person name="Zimmer F."/>
            <person name="Taylor J."/>
            <person name="Slater S.C."/>
            <person name="Clifton S.W."/>
            <person name="Warren W.C."/>
            <person name="Elsik C.G."/>
            <person name="Smith C.D."/>
            <person name="Weinstock G.M."/>
            <person name="Gerardo N.M."/>
            <person name="Currie C.R."/>
        </authorList>
    </citation>
    <scope>NUCLEOTIDE SEQUENCE [LARGE SCALE GENOMIC DNA]</scope>
</reference>
<protein>
    <recommendedName>
        <fullName evidence="5">Prohormone-2</fullName>
    </recommendedName>
</protein>
<evidence type="ECO:0000313" key="3">
    <source>
        <dbReference type="EnsemblMetazoa" id="XP_012058039.1"/>
    </source>
</evidence>
<dbReference type="EMBL" id="ADTU01018849">
    <property type="status" value="NOT_ANNOTATED_CDS"/>
    <property type="molecule type" value="Genomic_DNA"/>
</dbReference>
<evidence type="ECO:0000313" key="4">
    <source>
        <dbReference type="Proteomes" id="UP000005205"/>
    </source>
</evidence>
<keyword evidence="2" id="KW-1133">Transmembrane helix</keyword>
<feature type="transmembrane region" description="Helical" evidence="2">
    <location>
        <begin position="77"/>
        <end position="99"/>
    </location>
</feature>
<keyword evidence="2" id="KW-0472">Membrane</keyword>
<dbReference type="KEGG" id="acep:105621181"/>
<dbReference type="OrthoDB" id="8188268at2759"/>
<evidence type="ECO:0000256" key="2">
    <source>
        <dbReference type="SAM" id="Phobius"/>
    </source>
</evidence>
<dbReference type="Proteomes" id="UP000005205">
    <property type="component" value="Unassembled WGS sequence"/>
</dbReference>
<dbReference type="EMBL" id="ADTU01018850">
    <property type="status" value="NOT_ANNOTATED_CDS"/>
    <property type="molecule type" value="Genomic_DNA"/>
</dbReference>
<feature type="region of interest" description="Disordered" evidence="1">
    <location>
        <begin position="225"/>
        <end position="248"/>
    </location>
</feature>
<reference evidence="3" key="2">
    <citation type="submission" date="2016-04" db="UniProtKB">
        <authorList>
            <consortium name="EnsemblMetazoa"/>
        </authorList>
    </citation>
    <scope>IDENTIFICATION</scope>
</reference>
<dbReference type="InParanoid" id="A0A158NKI1"/>
<organism evidence="3 4">
    <name type="scientific">Atta cephalotes</name>
    <name type="common">Leafcutter ant</name>
    <dbReference type="NCBI Taxonomy" id="12957"/>
    <lineage>
        <taxon>Eukaryota</taxon>
        <taxon>Metazoa</taxon>
        <taxon>Ecdysozoa</taxon>
        <taxon>Arthropoda</taxon>
        <taxon>Hexapoda</taxon>
        <taxon>Insecta</taxon>
        <taxon>Pterygota</taxon>
        <taxon>Neoptera</taxon>
        <taxon>Endopterygota</taxon>
        <taxon>Hymenoptera</taxon>
        <taxon>Apocrita</taxon>
        <taxon>Aculeata</taxon>
        <taxon>Formicoidea</taxon>
        <taxon>Formicidae</taxon>
        <taxon>Myrmicinae</taxon>
        <taxon>Atta</taxon>
    </lineage>
</organism>
<keyword evidence="2" id="KW-0812">Transmembrane</keyword>
<dbReference type="EnsemblMetazoa" id="XM_012202649.1">
    <property type="protein sequence ID" value="XP_012058039.1"/>
    <property type="gene ID" value="LOC105621181"/>
</dbReference>
<dbReference type="EMBL" id="ADTU01018851">
    <property type="status" value="NOT_ANNOTATED_CDS"/>
    <property type="molecule type" value="Genomic_DNA"/>
</dbReference>
<evidence type="ECO:0008006" key="5">
    <source>
        <dbReference type="Google" id="ProtNLM"/>
    </source>
</evidence>
<gene>
    <name evidence="3" type="primary">105621181</name>
</gene>
<name>A0A158NKI1_ATTCE</name>
<feature type="compositionally biased region" description="Polar residues" evidence="1">
    <location>
        <begin position="234"/>
        <end position="248"/>
    </location>
</feature>